<dbReference type="PANTHER" id="PTHR33164">
    <property type="entry name" value="TRANSCRIPTIONAL REGULATOR, MARR FAMILY"/>
    <property type="match status" value="1"/>
</dbReference>
<dbReference type="Gene3D" id="1.10.10.10">
    <property type="entry name" value="Winged helix-like DNA-binding domain superfamily/Winged helix DNA-binding domain"/>
    <property type="match status" value="1"/>
</dbReference>
<dbReference type="PANTHER" id="PTHR33164:SF5">
    <property type="entry name" value="ORGANIC HYDROPEROXIDE RESISTANCE TRANSCRIPTIONAL REGULATOR"/>
    <property type="match status" value="1"/>
</dbReference>
<evidence type="ECO:0000259" key="6">
    <source>
        <dbReference type="PROSITE" id="PS50995"/>
    </source>
</evidence>
<keyword evidence="5" id="KW-0804">Transcription</keyword>
<protein>
    <submittedName>
        <fullName evidence="7">MarR family transcriptional regulator</fullName>
    </submittedName>
</protein>
<evidence type="ECO:0000313" key="8">
    <source>
        <dbReference type="Proteomes" id="UP001168575"/>
    </source>
</evidence>
<keyword evidence="4" id="KW-0238">DNA-binding</keyword>
<dbReference type="GO" id="GO:0005737">
    <property type="term" value="C:cytoplasm"/>
    <property type="evidence" value="ECO:0007669"/>
    <property type="project" value="UniProtKB-SubCell"/>
</dbReference>
<evidence type="ECO:0000256" key="3">
    <source>
        <dbReference type="ARBA" id="ARBA00023015"/>
    </source>
</evidence>
<evidence type="ECO:0000256" key="2">
    <source>
        <dbReference type="ARBA" id="ARBA00022490"/>
    </source>
</evidence>
<dbReference type="InterPro" id="IPR036388">
    <property type="entry name" value="WH-like_DNA-bd_sf"/>
</dbReference>
<dbReference type="EMBL" id="JAUMVS010000249">
    <property type="protein sequence ID" value="MDO4842649.1"/>
    <property type="molecule type" value="Genomic_DNA"/>
</dbReference>
<dbReference type="GO" id="GO:0003677">
    <property type="term" value="F:DNA binding"/>
    <property type="evidence" value="ECO:0007669"/>
    <property type="project" value="UniProtKB-KW"/>
</dbReference>
<dbReference type="Proteomes" id="UP001168575">
    <property type="component" value="Unassembled WGS sequence"/>
</dbReference>
<dbReference type="InterPro" id="IPR000835">
    <property type="entry name" value="HTH_MarR-typ"/>
</dbReference>
<keyword evidence="2" id="KW-0963">Cytoplasm</keyword>
<reference evidence="7" key="1">
    <citation type="submission" date="2023-07" db="EMBL/GenBank/DDBJ databases">
        <title>Between Cages and Wild: Unraveling the Impact of Captivity on Animal Microbiomes and Antimicrobial Resistance.</title>
        <authorList>
            <person name="Schmartz G.P."/>
            <person name="Rehner J."/>
            <person name="Schuff M.J."/>
            <person name="Becker S.L."/>
            <person name="Kravczyk M."/>
            <person name="Gurevich A."/>
            <person name="Francke R."/>
            <person name="Mueller R."/>
            <person name="Keller V."/>
            <person name="Keller A."/>
        </authorList>
    </citation>
    <scope>NUCLEOTIDE SEQUENCE</scope>
    <source>
        <strain evidence="7">S12M_St_49</strain>
    </source>
</reference>
<feature type="non-terminal residue" evidence="7">
    <location>
        <position position="97"/>
    </location>
</feature>
<evidence type="ECO:0000313" key="7">
    <source>
        <dbReference type="EMBL" id="MDO4842649.1"/>
    </source>
</evidence>
<dbReference type="AlphaFoldDB" id="A0AA43RIX6"/>
<dbReference type="InterPro" id="IPR055166">
    <property type="entry name" value="Transc_reg_Sar_Rot_HTH"/>
</dbReference>
<gene>
    <name evidence="7" type="ORF">Q3982_08255</name>
</gene>
<comment type="caution">
    <text evidence="7">The sequence shown here is derived from an EMBL/GenBank/DDBJ whole genome shotgun (WGS) entry which is preliminary data.</text>
</comment>
<dbReference type="GO" id="GO:0006950">
    <property type="term" value="P:response to stress"/>
    <property type="evidence" value="ECO:0007669"/>
    <property type="project" value="TreeGrafter"/>
</dbReference>
<keyword evidence="3" id="KW-0805">Transcription regulation</keyword>
<dbReference type="Pfam" id="PF22381">
    <property type="entry name" value="Staph_reg_Sar_Rot"/>
    <property type="match status" value="1"/>
</dbReference>
<name>A0AA43RIX6_9ACTN</name>
<evidence type="ECO:0000256" key="5">
    <source>
        <dbReference type="ARBA" id="ARBA00023163"/>
    </source>
</evidence>
<dbReference type="SMART" id="SM00347">
    <property type="entry name" value="HTH_MARR"/>
    <property type="match status" value="1"/>
</dbReference>
<proteinExistence type="predicted"/>
<keyword evidence="8" id="KW-1185">Reference proteome</keyword>
<dbReference type="SUPFAM" id="SSF46785">
    <property type="entry name" value="Winged helix' DNA-binding domain"/>
    <property type="match status" value="1"/>
</dbReference>
<evidence type="ECO:0000256" key="4">
    <source>
        <dbReference type="ARBA" id="ARBA00023125"/>
    </source>
</evidence>
<feature type="domain" description="HTH marR-type" evidence="6">
    <location>
        <begin position="10"/>
        <end position="97"/>
    </location>
</feature>
<accession>A0AA43RIX6</accession>
<dbReference type="InterPro" id="IPR039422">
    <property type="entry name" value="MarR/SlyA-like"/>
</dbReference>
<organism evidence="7 8">
    <name type="scientific">Phoenicibacter congonensis</name>
    <dbReference type="NCBI Taxonomy" id="1944646"/>
    <lineage>
        <taxon>Bacteria</taxon>
        <taxon>Bacillati</taxon>
        <taxon>Actinomycetota</taxon>
        <taxon>Coriobacteriia</taxon>
        <taxon>Eggerthellales</taxon>
        <taxon>Eggerthellaceae</taxon>
        <taxon>Phoenicibacter</taxon>
    </lineage>
</organism>
<sequence>MDKYDALRLENQICFPLYAASREIIKKYTPYLRELDLTYTQYIALMVLWQEKEISVKELGARLFLDSGTLTPVLKSLEDKGCVRRRRSTDDERVVIV</sequence>
<evidence type="ECO:0000256" key="1">
    <source>
        <dbReference type="ARBA" id="ARBA00004496"/>
    </source>
</evidence>
<dbReference type="InterPro" id="IPR036390">
    <property type="entry name" value="WH_DNA-bd_sf"/>
</dbReference>
<dbReference type="PROSITE" id="PS50995">
    <property type="entry name" value="HTH_MARR_2"/>
    <property type="match status" value="1"/>
</dbReference>
<dbReference type="GO" id="GO:0003700">
    <property type="term" value="F:DNA-binding transcription factor activity"/>
    <property type="evidence" value="ECO:0007669"/>
    <property type="project" value="InterPro"/>
</dbReference>
<comment type="subcellular location">
    <subcellularLocation>
        <location evidence="1">Cytoplasm</location>
    </subcellularLocation>
</comment>